<keyword evidence="5" id="KW-1185">Reference proteome</keyword>
<dbReference type="InterPro" id="IPR010998">
    <property type="entry name" value="Integrase_recombinase_N"/>
</dbReference>
<keyword evidence="2" id="KW-0233">DNA recombination</keyword>
<organism evidence="4 5">
    <name type="scientific">Posidoniimonas corsicana</name>
    <dbReference type="NCBI Taxonomy" id="1938618"/>
    <lineage>
        <taxon>Bacteria</taxon>
        <taxon>Pseudomonadati</taxon>
        <taxon>Planctomycetota</taxon>
        <taxon>Planctomycetia</taxon>
        <taxon>Pirellulales</taxon>
        <taxon>Lacipirellulaceae</taxon>
        <taxon>Posidoniimonas</taxon>
    </lineage>
</organism>
<name>A0A5C5UZL7_9BACT</name>
<dbReference type="SUPFAM" id="SSF56349">
    <property type="entry name" value="DNA breaking-rejoining enzymes"/>
    <property type="match status" value="1"/>
</dbReference>
<comment type="caution">
    <text evidence="4">The sequence shown here is derived from an EMBL/GenBank/DDBJ whole genome shotgun (WGS) entry which is preliminary data.</text>
</comment>
<reference evidence="4 5" key="1">
    <citation type="submission" date="2019-02" db="EMBL/GenBank/DDBJ databases">
        <title>Deep-cultivation of Planctomycetes and their phenomic and genomic characterization uncovers novel biology.</title>
        <authorList>
            <person name="Wiegand S."/>
            <person name="Jogler M."/>
            <person name="Boedeker C."/>
            <person name="Pinto D."/>
            <person name="Vollmers J."/>
            <person name="Rivas-Marin E."/>
            <person name="Kohn T."/>
            <person name="Peeters S.H."/>
            <person name="Heuer A."/>
            <person name="Rast P."/>
            <person name="Oberbeckmann S."/>
            <person name="Bunk B."/>
            <person name="Jeske O."/>
            <person name="Meyerdierks A."/>
            <person name="Storesund J.E."/>
            <person name="Kallscheuer N."/>
            <person name="Luecker S."/>
            <person name="Lage O.M."/>
            <person name="Pohl T."/>
            <person name="Merkel B.J."/>
            <person name="Hornburger P."/>
            <person name="Mueller R.-W."/>
            <person name="Bruemmer F."/>
            <person name="Labrenz M."/>
            <person name="Spormann A.M."/>
            <person name="Op Den Camp H."/>
            <person name="Overmann J."/>
            <person name="Amann R."/>
            <person name="Jetten M.S.M."/>
            <person name="Mascher T."/>
            <person name="Medema M.H."/>
            <person name="Devos D.P."/>
            <person name="Kaster A.-K."/>
            <person name="Ovreas L."/>
            <person name="Rohde M."/>
            <person name="Galperin M.Y."/>
            <person name="Jogler C."/>
        </authorList>
    </citation>
    <scope>NUCLEOTIDE SEQUENCE [LARGE SCALE GENOMIC DNA]</scope>
    <source>
        <strain evidence="4 5">KOR34</strain>
    </source>
</reference>
<dbReference type="GO" id="GO:0003677">
    <property type="term" value="F:DNA binding"/>
    <property type="evidence" value="ECO:0007669"/>
    <property type="project" value="UniProtKB-KW"/>
</dbReference>
<dbReference type="GO" id="GO:0006310">
    <property type="term" value="P:DNA recombination"/>
    <property type="evidence" value="ECO:0007669"/>
    <property type="project" value="UniProtKB-KW"/>
</dbReference>
<keyword evidence="1" id="KW-0238">DNA-binding</keyword>
<sequence length="446" mass="50893">MPFKYQLTWLPSRKRWAKTYLGKRHYLKTRTNGKKDREGYLAAYREWERLRDYLDGIGPNPYGPNGNLLPAGVIPSLPVESHRTLTVAPKPAPQRAVVASVPQVAELPDSPFILGIGLCYEQAMKPGTALPCPTEDGIFTLIRTWVEHRRQLAERGELSLKQWSEDGIKIGTFRDFMLANYPGLHSIDHLTGTILNQYRDKQWEFVDCGGEGSISRATLKKRLSILCKWLRWLVDENYLEAPPKDLRSYAKVKLDPPQPLFFTADELKQLFSVATQRTRLFMLLGLNLGATQREIATLEAKMIDWETGIVTRPRHKTGVPSRNILWPRTLKQLRILRSTKRGPLLVGNTGNPLVEEYINSEGKLSLHDAVSKAFARTMKQAKLEGHKRSFKHLRKTAANEIEKRDPTLTPLFLAHSEQGVKRHYVDTHYDRLFEAVLELEAVLLAS</sequence>
<feature type="domain" description="Tyr recombinase" evidence="3">
    <location>
        <begin position="257"/>
        <end position="437"/>
    </location>
</feature>
<dbReference type="OrthoDB" id="215580at2"/>
<dbReference type="Gene3D" id="1.10.443.10">
    <property type="entry name" value="Intergrase catalytic core"/>
    <property type="match status" value="1"/>
</dbReference>
<dbReference type="EMBL" id="SIHJ01000004">
    <property type="protein sequence ID" value="TWT31113.1"/>
    <property type="molecule type" value="Genomic_DNA"/>
</dbReference>
<dbReference type="GO" id="GO:0015074">
    <property type="term" value="P:DNA integration"/>
    <property type="evidence" value="ECO:0007669"/>
    <property type="project" value="InterPro"/>
</dbReference>
<dbReference type="Proteomes" id="UP000316714">
    <property type="component" value="Unassembled WGS sequence"/>
</dbReference>
<dbReference type="RefSeq" id="WP_146568304.1">
    <property type="nucleotide sequence ID" value="NZ_SIHJ01000004.1"/>
</dbReference>
<evidence type="ECO:0000256" key="1">
    <source>
        <dbReference type="ARBA" id="ARBA00023125"/>
    </source>
</evidence>
<dbReference type="PROSITE" id="PS51898">
    <property type="entry name" value="TYR_RECOMBINASE"/>
    <property type="match status" value="1"/>
</dbReference>
<evidence type="ECO:0000313" key="5">
    <source>
        <dbReference type="Proteomes" id="UP000316714"/>
    </source>
</evidence>
<dbReference type="AlphaFoldDB" id="A0A5C5UZL7"/>
<proteinExistence type="predicted"/>
<dbReference type="InterPro" id="IPR013762">
    <property type="entry name" value="Integrase-like_cat_sf"/>
</dbReference>
<protein>
    <recommendedName>
        <fullName evidence="3">Tyr recombinase domain-containing protein</fullName>
    </recommendedName>
</protein>
<evidence type="ECO:0000259" key="3">
    <source>
        <dbReference type="PROSITE" id="PS51898"/>
    </source>
</evidence>
<dbReference type="InterPro" id="IPR011010">
    <property type="entry name" value="DNA_brk_join_enz"/>
</dbReference>
<evidence type="ECO:0000313" key="4">
    <source>
        <dbReference type="EMBL" id="TWT31113.1"/>
    </source>
</evidence>
<evidence type="ECO:0000256" key="2">
    <source>
        <dbReference type="ARBA" id="ARBA00023172"/>
    </source>
</evidence>
<dbReference type="Gene3D" id="1.10.150.130">
    <property type="match status" value="1"/>
</dbReference>
<dbReference type="InterPro" id="IPR002104">
    <property type="entry name" value="Integrase_catalytic"/>
</dbReference>
<accession>A0A5C5UZL7</accession>
<gene>
    <name evidence="4" type="ORF">KOR34_44870</name>
</gene>